<dbReference type="PANTHER" id="PTHR36488:SF1">
    <property type="entry name" value="CASP-LIKE PROTEIN 1U2"/>
    <property type="match status" value="1"/>
</dbReference>
<dbReference type="EMBL" id="CP144750">
    <property type="protein sequence ID" value="WVZ82729.1"/>
    <property type="molecule type" value="Genomic_DNA"/>
</dbReference>
<evidence type="ECO:0000313" key="11">
    <source>
        <dbReference type="Proteomes" id="UP001341281"/>
    </source>
</evidence>
<evidence type="ECO:0000256" key="3">
    <source>
        <dbReference type="ARBA" id="ARBA00011489"/>
    </source>
</evidence>
<evidence type="ECO:0000256" key="6">
    <source>
        <dbReference type="ARBA" id="ARBA00022989"/>
    </source>
</evidence>
<evidence type="ECO:0000256" key="4">
    <source>
        <dbReference type="ARBA" id="ARBA00022475"/>
    </source>
</evidence>
<gene>
    <name evidence="10" type="ORF">U9M48_029960</name>
</gene>
<feature type="domain" description="Casparian strip membrane protein" evidence="9">
    <location>
        <begin position="22"/>
        <end position="175"/>
    </location>
</feature>
<organism evidence="10 11">
    <name type="scientific">Paspalum notatum var. saurae</name>
    <dbReference type="NCBI Taxonomy" id="547442"/>
    <lineage>
        <taxon>Eukaryota</taxon>
        <taxon>Viridiplantae</taxon>
        <taxon>Streptophyta</taxon>
        <taxon>Embryophyta</taxon>
        <taxon>Tracheophyta</taxon>
        <taxon>Spermatophyta</taxon>
        <taxon>Magnoliopsida</taxon>
        <taxon>Liliopsida</taxon>
        <taxon>Poales</taxon>
        <taxon>Poaceae</taxon>
        <taxon>PACMAD clade</taxon>
        <taxon>Panicoideae</taxon>
        <taxon>Andropogonodae</taxon>
        <taxon>Paspaleae</taxon>
        <taxon>Paspalinae</taxon>
        <taxon>Paspalum</taxon>
    </lineage>
</organism>
<keyword evidence="6 8" id="KW-1133">Transmembrane helix</keyword>
<accession>A0AAQ3U0J0</accession>
<dbReference type="NCBIfam" id="TIGR01569">
    <property type="entry name" value="A_tha_TIGR01569"/>
    <property type="match status" value="1"/>
</dbReference>
<evidence type="ECO:0000256" key="7">
    <source>
        <dbReference type="ARBA" id="ARBA00023136"/>
    </source>
</evidence>
<keyword evidence="5 8" id="KW-0812">Transmembrane</keyword>
<dbReference type="GO" id="GO:0005886">
    <property type="term" value="C:plasma membrane"/>
    <property type="evidence" value="ECO:0007669"/>
    <property type="project" value="UniProtKB-SubCell"/>
</dbReference>
<feature type="transmembrane region" description="Helical" evidence="8">
    <location>
        <begin position="78"/>
        <end position="100"/>
    </location>
</feature>
<dbReference type="Proteomes" id="UP001341281">
    <property type="component" value="Chromosome 06"/>
</dbReference>
<dbReference type="PANTHER" id="PTHR36488">
    <property type="entry name" value="CASP-LIKE PROTEIN 1U1"/>
    <property type="match status" value="1"/>
</dbReference>
<feature type="transmembrane region" description="Helical" evidence="8">
    <location>
        <begin position="168"/>
        <end position="187"/>
    </location>
</feature>
<evidence type="ECO:0000313" key="10">
    <source>
        <dbReference type="EMBL" id="WVZ82729.1"/>
    </source>
</evidence>
<comment type="caution">
    <text evidence="8">Lacks conserved residue(s) required for the propagation of feature annotation.</text>
</comment>
<feature type="transmembrane region" description="Helical" evidence="8">
    <location>
        <begin position="53"/>
        <end position="72"/>
    </location>
</feature>
<dbReference type="AlphaFoldDB" id="A0AAQ3U0J0"/>
<evidence type="ECO:0000256" key="2">
    <source>
        <dbReference type="ARBA" id="ARBA00007651"/>
    </source>
</evidence>
<comment type="subunit">
    <text evidence="3 8">Homodimer and heterodimers.</text>
</comment>
<proteinExistence type="inferred from homology"/>
<feature type="transmembrane region" description="Helical" evidence="8">
    <location>
        <begin position="121"/>
        <end position="148"/>
    </location>
</feature>
<keyword evidence="7 8" id="KW-0472">Membrane</keyword>
<keyword evidence="4 8" id="KW-1003">Cell membrane</keyword>
<feature type="transmembrane region" description="Helical" evidence="8">
    <location>
        <begin position="25"/>
        <end position="46"/>
    </location>
</feature>
<evidence type="ECO:0000256" key="8">
    <source>
        <dbReference type="RuleBase" id="RU361233"/>
    </source>
</evidence>
<dbReference type="InterPro" id="IPR006459">
    <property type="entry name" value="CASP/CASPL"/>
</dbReference>
<reference evidence="10 11" key="1">
    <citation type="submission" date="2024-02" db="EMBL/GenBank/DDBJ databases">
        <title>High-quality chromosome-scale genome assembly of Pensacola bahiagrass (Paspalum notatum Flugge var. saurae).</title>
        <authorList>
            <person name="Vega J.M."/>
            <person name="Podio M."/>
            <person name="Orjuela J."/>
            <person name="Siena L.A."/>
            <person name="Pessino S.C."/>
            <person name="Combes M.C."/>
            <person name="Mariac C."/>
            <person name="Albertini E."/>
            <person name="Pupilli F."/>
            <person name="Ortiz J.P.A."/>
            <person name="Leblanc O."/>
        </authorList>
    </citation>
    <scope>NUCLEOTIDE SEQUENCE [LARGE SCALE GENOMIC DNA]</scope>
    <source>
        <strain evidence="10">R1</strain>
        <tissue evidence="10">Leaf</tissue>
    </source>
</reference>
<dbReference type="InterPro" id="IPR044173">
    <property type="entry name" value="CASPL"/>
</dbReference>
<comment type="subcellular location">
    <subcellularLocation>
        <location evidence="1 8">Cell membrane</location>
        <topology evidence="1 8">Multi-pass membrane protein</topology>
    </subcellularLocation>
</comment>
<evidence type="ECO:0000259" key="9">
    <source>
        <dbReference type="Pfam" id="PF04535"/>
    </source>
</evidence>
<evidence type="ECO:0000256" key="5">
    <source>
        <dbReference type="ARBA" id="ARBA00022692"/>
    </source>
</evidence>
<dbReference type="InterPro" id="IPR006702">
    <property type="entry name" value="CASP_dom"/>
</dbReference>
<comment type="similarity">
    <text evidence="2 8">Belongs to the Casparian strip membrane proteins (CASP) family.</text>
</comment>
<evidence type="ECO:0000256" key="1">
    <source>
        <dbReference type="ARBA" id="ARBA00004651"/>
    </source>
</evidence>
<keyword evidence="11" id="KW-1185">Reference proteome</keyword>
<name>A0AAQ3U0J0_PASNO</name>
<sequence length="189" mass="18788">MHRSGDLFHHVMAADDAPPNNGCKAVALLLRLSTLALALASAIVMATASECTIYVDGGGGGGGTAITVVVTFKNYPPFVYLVAAAITATILEAAAVFLQIAKGGDHDGAAPAAGPMLLSRALVVVTDVAVQVLLYSATGAVFAAVAGYGEQISACAGGFCDQVHRSTIISLAASLSAGLAAVAKGVLMS</sequence>
<dbReference type="Pfam" id="PF04535">
    <property type="entry name" value="CASP_dom"/>
    <property type="match status" value="1"/>
</dbReference>
<protein>
    <recommendedName>
        <fullName evidence="8">CASP-like protein</fullName>
    </recommendedName>
</protein>